<protein>
    <submittedName>
        <fullName evidence="3">Uncharacterized protein</fullName>
    </submittedName>
</protein>
<gene>
    <name evidence="3" type="ORF">QTG54_015821</name>
</gene>
<dbReference type="AlphaFoldDB" id="A0AAD8XU83"/>
<evidence type="ECO:0000256" key="2">
    <source>
        <dbReference type="SAM" id="MobiDB-lite"/>
    </source>
</evidence>
<sequence>MVGLIRHVGTGHMSAQYHTVFDDRFETVFGIGSEDEEVLDETVSKIWCDLFKSKDGSDLYVEPEYDADAKELLYDPPPLEAPWLTEEELREREDRLQDQIRRGEQQRIKYEAKFKPEQTEPPAVRVRFDEHPSILGPDVESEGDDEDVGAVCTGVDDSAIQKEEDEEEKEYEAPASPNQEEDNTTWSRRLRPRSSWKQRIHVCSNSWQAAKSFTPFQMASLTSDEKKTL</sequence>
<keyword evidence="4" id="KW-1185">Reference proteome</keyword>
<comment type="caution">
    <text evidence="3">The sequence shown here is derived from an EMBL/GenBank/DDBJ whole genome shotgun (WGS) entry which is preliminary data.</text>
</comment>
<dbReference type="Proteomes" id="UP001224775">
    <property type="component" value="Unassembled WGS sequence"/>
</dbReference>
<proteinExistence type="predicted"/>
<feature type="coiled-coil region" evidence="1">
    <location>
        <begin position="86"/>
        <end position="113"/>
    </location>
</feature>
<reference evidence="3" key="1">
    <citation type="submission" date="2023-06" db="EMBL/GenBank/DDBJ databases">
        <title>Survivors Of The Sea: Transcriptome response of Skeletonema marinoi to long-term dormancy.</title>
        <authorList>
            <person name="Pinder M.I.M."/>
            <person name="Kourtchenko O."/>
            <person name="Robertson E.K."/>
            <person name="Larsson T."/>
            <person name="Maumus F."/>
            <person name="Osuna-Cruz C.M."/>
            <person name="Vancaester E."/>
            <person name="Stenow R."/>
            <person name="Vandepoele K."/>
            <person name="Ploug H."/>
            <person name="Bruchert V."/>
            <person name="Godhe A."/>
            <person name="Topel M."/>
        </authorList>
    </citation>
    <scope>NUCLEOTIDE SEQUENCE</scope>
    <source>
        <strain evidence="3">R05AC</strain>
    </source>
</reference>
<feature type="compositionally biased region" description="Acidic residues" evidence="2">
    <location>
        <begin position="139"/>
        <end position="148"/>
    </location>
</feature>
<name>A0AAD8XU83_9STRA</name>
<feature type="compositionally biased region" description="Basic residues" evidence="2">
    <location>
        <begin position="188"/>
        <end position="197"/>
    </location>
</feature>
<keyword evidence="1" id="KW-0175">Coiled coil</keyword>
<evidence type="ECO:0000313" key="3">
    <source>
        <dbReference type="EMBL" id="KAK1733533.1"/>
    </source>
</evidence>
<dbReference type="EMBL" id="JATAAI010000048">
    <property type="protein sequence ID" value="KAK1733533.1"/>
    <property type="molecule type" value="Genomic_DNA"/>
</dbReference>
<accession>A0AAD8XU83</accession>
<evidence type="ECO:0000256" key="1">
    <source>
        <dbReference type="SAM" id="Coils"/>
    </source>
</evidence>
<feature type="region of interest" description="Disordered" evidence="2">
    <location>
        <begin position="115"/>
        <end position="197"/>
    </location>
</feature>
<evidence type="ECO:0000313" key="4">
    <source>
        <dbReference type="Proteomes" id="UP001224775"/>
    </source>
</evidence>
<organism evidence="3 4">
    <name type="scientific">Skeletonema marinoi</name>
    <dbReference type="NCBI Taxonomy" id="267567"/>
    <lineage>
        <taxon>Eukaryota</taxon>
        <taxon>Sar</taxon>
        <taxon>Stramenopiles</taxon>
        <taxon>Ochrophyta</taxon>
        <taxon>Bacillariophyta</taxon>
        <taxon>Coscinodiscophyceae</taxon>
        <taxon>Thalassiosirophycidae</taxon>
        <taxon>Thalassiosirales</taxon>
        <taxon>Skeletonemataceae</taxon>
        <taxon>Skeletonema</taxon>
        <taxon>Skeletonema marinoi-dohrnii complex</taxon>
    </lineage>
</organism>